<comment type="caution">
    <text evidence="2">The sequence shown here is derived from an EMBL/GenBank/DDBJ whole genome shotgun (WGS) entry which is preliminary data.</text>
</comment>
<accession>A0A7J7K1R9</accession>
<sequence length="318" mass="35689">MATNSRFTDLNRFPKLVLSLENQSFKKWLVKYNLAVRLATLEMGTETVSGDTVNRFRGETKFFALLNAIGDSGIEVLQSLGFDLERNDNTAHDEALKRLKGHYEKTENIHVAWVKAATLSQTCGEDELEYLLRVEKHSRKLGFVEGADVENLRERFAISMAVVGLRDESVRRQLMVDENITWKTLSDTLKTKSIAKESNIVVSEARSGGSSNVDSSAKIAEVRTKPAKRIGGGSPNKSSYYDERDSRKYRKSSMSPKSNRYRESSRDKFRVVMAAQMVLCYIAINQIIWPGTARKLGVMCVDNLLTSQRTAECGGPAE</sequence>
<organism evidence="2 3">
    <name type="scientific">Bugula neritina</name>
    <name type="common">Brown bryozoan</name>
    <name type="synonym">Sertularia neritina</name>
    <dbReference type="NCBI Taxonomy" id="10212"/>
    <lineage>
        <taxon>Eukaryota</taxon>
        <taxon>Metazoa</taxon>
        <taxon>Spiralia</taxon>
        <taxon>Lophotrochozoa</taxon>
        <taxon>Bryozoa</taxon>
        <taxon>Gymnolaemata</taxon>
        <taxon>Cheilostomatida</taxon>
        <taxon>Flustrina</taxon>
        <taxon>Buguloidea</taxon>
        <taxon>Bugulidae</taxon>
        <taxon>Bugula</taxon>
    </lineage>
</organism>
<dbReference type="Proteomes" id="UP000593567">
    <property type="component" value="Unassembled WGS sequence"/>
</dbReference>
<evidence type="ECO:0000256" key="1">
    <source>
        <dbReference type="SAM" id="MobiDB-lite"/>
    </source>
</evidence>
<feature type="region of interest" description="Disordered" evidence="1">
    <location>
        <begin position="224"/>
        <end position="265"/>
    </location>
</feature>
<evidence type="ECO:0000313" key="2">
    <source>
        <dbReference type="EMBL" id="KAF6032123.1"/>
    </source>
</evidence>
<dbReference type="AlphaFoldDB" id="A0A7J7K1R9"/>
<keyword evidence="3" id="KW-1185">Reference proteome</keyword>
<protein>
    <submittedName>
        <fullName evidence="2">Uncharacterized protein</fullName>
    </submittedName>
</protein>
<dbReference type="EMBL" id="VXIV02001534">
    <property type="protein sequence ID" value="KAF6032123.1"/>
    <property type="molecule type" value="Genomic_DNA"/>
</dbReference>
<proteinExistence type="predicted"/>
<evidence type="ECO:0000313" key="3">
    <source>
        <dbReference type="Proteomes" id="UP000593567"/>
    </source>
</evidence>
<gene>
    <name evidence="2" type="ORF">EB796_009564</name>
</gene>
<reference evidence="2" key="1">
    <citation type="submission" date="2020-06" db="EMBL/GenBank/DDBJ databases">
        <title>Draft genome of Bugula neritina, a colonial animal packing powerful symbionts and potential medicines.</title>
        <authorList>
            <person name="Rayko M."/>
        </authorList>
    </citation>
    <scope>NUCLEOTIDE SEQUENCE [LARGE SCALE GENOMIC DNA]</scope>
    <source>
        <strain evidence="2">Kwan_BN1</strain>
    </source>
</reference>
<name>A0A7J7K1R9_BUGNE</name>